<evidence type="ECO:0000313" key="2">
    <source>
        <dbReference type="Proteomes" id="UP000821853"/>
    </source>
</evidence>
<dbReference type="AlphaFoldDB" id="A0A9J6GQ02"/>
<name>A0A9J6GQ02_HAELO</name>
<sequence length="75" mass="8321">MDTKLPWSVIFQKLEILDVSFVFDHVLVSDSTLENIFIGFAQRAQAAERAKAGSSPSRSRHVFFAMSSRATTTAT</sequence>
<dbReference type="VEuPathDB" id="VectorBase:HLOH_042021"/>
<accession>A0A9J6GQ02</accession>
<reference evidence="1 2" key="1">
    <citation type="journal article" date="2020" name="Cell">
        <title>Large-Scale Comparative Analyses of Tick Genomes Elucidate Their Genetic Diversity and Vector Capacities.</title>
        <authorList>
            <consortium name="Tick Genome and Microbiome Consortium (TIGMIC)"/>
            <person name="Jia N."/>
            <person name="Wang J."/>
            <person name="Shi W."/>
            <person name="Du L."/>
            <person name="Sun Y."/>
            <person name="Zhan W."/>
            <person name="Jiang J.F."/>
            <person name="Wang Q."/>
            <person name="Zhang B."/>
            <person name="Ji P."/>
            <person name="Bell-Sakyi L."/>
            <person name="Cui X.M."/>
            <person name="Yuan T.T."/>
            <person name="Jiang B.G."/>
            <person name="Yang W.F."/>
            <person name="Lam T.T."/>
            <person name="Chang Q.C."/>
            <person name="Ding S.J."/>
            <person name="Wang X.J."/>
            <person name="Zhu J.G."/>
            <person name="Ruan X.D."/>
            <person name="Zhao L."/>
            <person name="Wei J.T."/>
            <person name="Ye R.Z."/>
            <person name="Que T.C."/>
            <person name="Du C.H."/>
            <person name="Zhou Y.H."/>
            <person name="Cheng J.X."/>
            <person name="Dai P.F."/>
            <person name="Guo W.B."/>
            <person name="Han X.H."/>
            <person name="Huang E.J."/>
            <person name="Li L.F."/>
            <person name="Wei W."/>
            <person name="Gao Y.C."/>
            <person name="Liu J.Z."/>
            <person name="Shao H.Z."/>
            <person name="Wang X."/>
            <person name="Wang C.C."/>
            <person name="Yang T.C."/>
            <person name="Huo Q.B."/>
            <person name="Li W."/>
            <person name="Chen H.Y."/>
            <person name="Chen S.E."/>
            <person name="Zhou L.G."/>
            <person name="Ni X.B."/>
            <person name="Tian J.H."/>
            <person name="Sheng Y."/>
            <person name="Liu T."/>
            <person name="Pan Y.S."/>
            <person name="Xia L.Y."/>
            <person name="Li J."/>
            <person name="Zhao F."/>
            <person name="Cao W.C."/>
        </authorList>
    </citation>
    <scope>NUCLEOTIDE SEQUENCE [LARGE SCALE GENOMIC DNA]</scope>
    <source>
        <strain evidence="1">HaeL-2018</strain>
    </source>
</reference>
<dbReference type="EMBL" id="JABSTR010000008">
    <property type="protein sequence ID" value="KAH9376728.1"/>
    <property type="molecule type" value="Genomic_DNA"/>
</dbReference>
<dbReference type="OrthoDB" id="10496934at2759"/>
<protein>
    <submittedName>
        <fullName evidence="1">Uncharacterized protein</fullName>
    </submittedName>
</protein>
<comment type="caution">
    <text evidence="1">The sequence shown here is derived from an EMBL/GenBank/DDBJ whole genome shotgun (WGS) entry which is preliminary data.</text>
</comment>
<organism evidence="1 2">
    <name type="scientific">Haemaphysalis longicornis</name>
    <name type="common">Bush tick</name>
    <dbReference type="NCBI Taxonomy" id="44386"/>
    <lineage>
        <taxon>Eukaryota</taxon>
        <taxon>Metazoa</taxon>
        <taxon>Ecdysozoa</taxon>
        <taxon>Arthropoda</taxon>
        <taxon>Chelicerata</taxon>
        <taxon>Arachnida</taxon>
        <taxon>Acari</taxon>
        <taxon>Parasitiformes</taxon>
        <taxon>Ixodida</taxon>
        <taxon>Ixodoidea</taxon>
        <taxon>Ixodidae</taxon>
        <taxon>Haemaphysalinae</taxon>
        <taxon>Haemaphysalis</taxon>
    </lineage>
</organism>
<proteinExistence type="predicted"/>
<evidence type="ECO:0000313" key="1">
    <source>
        <dbReference type="EMBL" id="KAH9376728.1"/>
    </source>
</evidence>
<gene>
    <name evidence="1" type="ORF">HPB48_010976</name>
</gene>
<dbReference type="Proteomes" id="UP000821853">
    <property type="component" value="Unassembled WGS sequence"/>
</dbReference>
<keyword evidence="2" id="KW-1185">Reference proteome</keyword>